<dbReference type="RefSeq" id="WP_138087593.1">
    <property type="nucleotide sequence ID" value="NZ_VAUV01000013.1"/>
</dbReference>
<reference evidence="1 2" key="1">
    <citation type="submission" date="2019-05" db="EMBL/GenBank/DDBJ databases">
        <title>Verrucobacter flavum gen. nov., sp. nov. a new member of the family Verrucomicrobiaceae.</title>
        <authorList>
            <person name="Szuroczki S."/>
            <person name="Abbaszade G."/>
            <person name="Szabo A."/>
            <person name="Felfoldi T."/>
            <person name="Schumann P."/>
            <person name="Boka K."/>
            <person name="Keki Z."/>
            <person name="Toumi M."/>
            <person name="Toth E."/>
        </authorList>
    </citation>
    <scope>NUCLEOTIDE SEQUENCE [LARGE SCALE GENOMIC DNA]</scope>
    <source>
        <strain evidence="1 2">MG-N-17</strain>
    </source>
</reference>
<dbReference type="AlphaFoldDB" id="A0A5R8KAX0"/>
<comment type="caution">
    <text evidence="1">The sequence shown here is derived from an EMBL/GenBank/DDBJ whole genome shotgun (WGS) entry which is preliminary data.</text>
</comment>
<dbReference type="EMBL" id="VAUV01000013">
    <property type="protein sequence ID" value="TLD69451.1"/>
    <property type="molecule type" value="Genomic_DNA"/>
</dbReference>
<accession>A0A5R8KAX0</accession>
<proteinExistence type="predicted"/>
<keyword evidence="2" id="KW-1185">Reference proteome</keyword>
<organism evidence="1 2">
    <name type="scientific">Phragmitibacter flavus</name>
    <dbReference type="NCBI Taxonomy" id="2576071"/>
    <lineage>
        <taxon>Bacteria</taxon>
        <taxon>Pseudomonadati</taxon>
        <taxon>Verrucomicrobiota</taxon>
        <taxon>Verrucomicrobiia</taxon>
        <taxon>Verrucomicrobiales</taxon>
        <taxon>Verrucomicrobiaceae</taxon>
        <taxon>Phragmitibacter</taxon>
    </lineage>
</organism>
<sequence length="155" mass="17422">MKKVFSCFVIIGFIFLGPISCAVHLILIGHDIERIGAKLDQYGEADWSLMFKEAARWHQQLLSDGTSFGERVKSVQMSKGVEKMGFPAVVFYEEGFVFNRSISGGPGVRVDVLVHPKNDGEPSWQVIRKRGVYYSSTRGRITPQYVYLDEDGALD</sequence>
<gene>
    <name evidence="1" type="ORF">FEM03_17565</name>
</gene>
<evidence type="ECO:0000313" key="1">
    <source>
        <dbReference type="EMBL" id="TLD69451.1"/>
    </source>
</evidence>
<evidence type="ECO:0000313" key="2">
    <source>
        <dbReference type="Proteomes" id="UP000306196"/>
    </source>
</evidence>
<protein>
    <submittedName>
        <fullName evidence="1">Uncharacterized protein</fullName>
    </submittedName>
</protein>
<dbReference type="Proteomes" id="UP000306196">
    <property type="component" value="Unassembled WGS sequence"/>
</dbReference>
<name>A0A5R8KAX0_9BACT</name>